<sequence>MMSLPSFLRYRGPLASLSRQDRQRLLERGGDVDTRIAARVRELIAKVRLDGDWALFEMARQFDRAELSSLEVPRARCEQALASLSPSVARALGRAARNIARAHEAQKPRAVEVETEPGVLVGRRPDPLGRVGVYAPGGRAVYPSSVLMGVVPAKVAGVGEVIVCSPPGPDGFPHPSVLAAAVLAGADRVFALGGAGAVAAMAYGTESVPRVDRIVGPGNAYVAEAKLQVVGAVAIEAPAGPSEILVVADETASPEAVAREMLAQAEHDPDAACVTVARGEGVAEAIAEQVRRLAEDAKRQEIVAAALRSRGAVLSVASLEEAWPFVADFAPEHLLLATAAPSADLARVRNAGTVFLGERSSVAYGDYMTGSNHVLPTAGLARAYSGLNLLDFYRWTTYQRVERAASEALAEDVGLLADSEGLFAHADAARAWRGA</sequence>
<evidence type="ECO:0000313" key="14">
    <source>
        <dbReference type="Proteomes" id="UP000321514"/>
    </source>
</evidence>
<feature type="binding site" evidence="5 8">
    <location>
        <position position="425"/>
    </location>
    <ligand>
        <name>substrate</name>
    </ligand>
</feature>
<dbReference type="InterPro" id="IPR001692">
    <property type="entry name" value="Histidinol_DH_CS"/>
</dbReference>
<evidence type="ECO:0000256" key="9">
    <source>
        <dbReference type="PIRSR" id="PIRSR000099-4"/>
    </source>
</evidence>
<dbReference type="InterPro" id="IPR022695">
    <property type="entry name" value="Histidinol_DH_monofunct"/>
</dbReference>
<evidence type="ECO:0000256" key="3">
    <source>
        <dbReference type="ARBA" id="ARBA00022833"/>
    </source>
</evidence>
<comment type="cofactor">
    <cofactor evidence="5 9">
        <name>Zn(2+)</name>
        <dbReference type="ChEBI" id="CHEBI:29105"/>
    </cofactor>
    <text evidence="5 9">Binds 1 zinc ion per subunit.</text>
</comment>
<feature type="active site" description="Proton acceptor" evidence="5 7">
    <location>
        <position position="332"/>
    </location>
</feature>
<evidence type="ECO:0000256" key="8">
    <source>
        <dbReference type="PIRSR" id="PIRSR000099-3"/>
    </source>
</evidence>
<dbReference type="NCBIfam" id="TIGR00069">
    <property type="entry name" value="hisD"/>
    <property type="match status" value="1"/>
</dbReference>
<dbReference type="CDD" id="cd06572">
    <property type="entry name" value="Histidinol_dh"/>
    <property type="match status" value="1"/>
</dbReference>
<evidence type="ECO:0000256" key="2">
    <source>
        <dbReference type="ARBA" id="ARBA00022723"/>
    </source>
</evidence>
<dbReference type="RefSeq" id="WP_373867630.1">
    <property type="nucleotide sequence ID" value="NZ_BJXR01000048.1"/>
</dbReference>
<dbReference type="InterPro" id="IPR016161">
    <property type="entry name" value="Ald_DH/histidinol_DH"/>
</dbReference>
<dbReference type="GO" id="GO:0005737">
    <property type="term" value="C:cytoplasm"/>
    <property type="evidence" value="ECO:0007669"/>
    <property type="project" value="TreeGrafter"/>
</dbReference>
<dbReference type="STRING" id="1334629.MFUL124B02_26045"/>
<evidence type="ECO:0000313" key="11">
    <source>
        <dbReference type="EMBL" id="GEN11490.1"/>
    </source>
</evidence>
<keyword evidence="5" id="KW-0368">Histidine biosynthesis</keyword>
<reference evidence="11 14" key="2">
    <citation type="submission" date="2019-07" db="EMBL/GenBank/DDBJ databases">
        <title>Whole genome shotgun sequence of Myxococcus fulvus NBRC 100333.</title>
        <authorList>
            <person name="Hosoyama A."/>
            <person name="Uohara A."/>
            <person name="Ohji S."/>
            <person name="Ichikawa N."/>
        </authorList>
    </citation>
    <scope>NUCLEOTIDE SEQUENCE [LARGE SCALE GENOMIC DNA]</scope>
    <source>
        <strain evidence="11 14">NBRC 100333</strain>
    </source>
</reference>
<keyword evidence="13" id="KW-1185">Reference proteome</keyword>
<dbReference type="AlphaFoldDB" id="A0A511TBC7"/>
<keyword evidence="5" id="KW-0520">NAD</keyword>
<gene>
    <name evidence="5 11" type="primary">hisD</name>
    <name evidence="11" type="ORF">MFU01_65270</name>
    <name evidence="12" type="ORF">SAMN05443572_105147</name>
</gene>
<dbReference type="HAMAP" id="MF_01024">
    <property type="entry name" value="HisD"/>
    <property type="match status" value="1"/>
</dbReference>
<comment type="caution">
    <text evidence="11">The sequence shown here is derived from an EMBL/GenBank/DDBJ whole genome shotgun (WGS) entry which is preliminary data.</text>
</comment>
<keyword evidence="2 5" id="KW-0479">Metal-binding</keyword>
<proteinExistence type="inferred from homology"/>
<feature type="binding site" evidence="5 8">
    <location>
        <position position="333"/>
    </location>
    <ligand>
        <name>substrate</name>
    </ligand>
</feature>
<dbReference type="EMBL" id="FOIB01000005">
    <property type="protein sequence ID" value="SEU12773.1"/>
    <property type="molecule type" value="Genomic_DNA"/>
</dbReference>
<comment type="catalytic activity">
    <reaction evidence="5">
        <text>L-histidinol + 2 NAD(+) + H2O = L-histidine + 2 NADH + 3 H(+)</text>
        <dbReference type="Rhea" id="RHEA:20641"/>
        <dbReference type="ChEBI" id="CHEBI:15377"/>
        <dbReference type="ChEBI" id="CHEBI:15378"/>
        <dbReference type="ChEBI" id="CHEBI:57540"/>
        <dbReference type="ChEBI" id="CHEBI:57595"/>
        <dbReference type="ChEBI" id="CHEBI:57699"/>
        <dbReference type="ChEBI" id="CHEBI:57945"/>
        <dbReference type="EC" id="1.1.1.23"/>
    </reaction>
</comment>
<keyword evidence="5" id="KW-0028">Amino-acid biosynthesis</keyword>
<dbReference type="GO" id="GO:0004399">
    <property type="term" value="F:histidinol dehydrogenase activity"/>
    <property type="evidence" value="ECO:0007669"/>
    <property type="project" value="UniProtKB-UniRule"/>
</dbReference>
<dbReference type="Gene3D" id="1.20.5.1300">
    <property type="match status" value="1"/>
</dbReference>
<feature type="binding site" evidence="5 8">
    <location>
        <position position="420"/>
    </location>
    <ligand>
        <name>substrate</name>
    </ligand>
</feature>
<evidence type="ECO:0000256" key="7">
    <source>
        <dbReference type="PIRSR" id="PIRSR000099-1"/>
    </source>
</evidence>
<evidence type="ECO:0000256" key="1">
    <source>
        <dbReference type="ARBA" id="ARBA00010178"/>
    </source>
</evidence>
<dbReference type="PRINTS" id="PR00083">
    <property type="entry name" value="HOLDHDRGNASE"/>
</dbReference>
<feature type="binding site" evidence="5 9">
    <location>
        <position position="264"/>
    </location>
    <ligand>
        <name>Zn(2+)</name>
        <dbReference type="ChEBI" id="CHEBI:29105"/>
    </ligand>
</feature>
<dbReference type="PANTHER" id="PTHR21256:SF2">
    <property type="entry name" value="HISTIDINE BIOSYNTHESIS TRIFUNCTIONAL PROTEIN"/>
    <property type="match status" value="1"/>
</dbReference>
<keyword evidence="3 5" id="KW-0862">Zinc</keyword>
<dbReference type="Gene3D" id="3.40.50.1980">
    <property type="entry name" value="Nitrogenase molybdenum iron protein domain"/>
    <property type="match status" value="2"/>
</dbReference>
<dbReference type="PIRSF" id="PIRSF000099">
    <property type="entry name" value="Histidinol_dh"/>
    <property type="match status" value="1"/>
</dbReference>
<feature type="binding site" evidence="5 9">
    <location>
        <position position="425"/>
    </location>
    <ligand>
        <name>Zn(2+)</name>
        <dbReference type="ChEBI" id="CHEBI:29105"/>
    </ligand>
</feature>
<dbReference type="Proteomes" id="UP000321514">
    <property type="component" value="Unassembled WGS sequence"/>
</dbReference>
<dbReference type="EMBL" id="BJXR01000048">
    <property type="protein sequence ID" value="GEN11490.1"/>
    <property type="molecule type" value="Genomic_DNA"/>
</dbReference>
<keyword evidence="4 5" id="KW-0560">Oxidoreductase</keyword>
<feature type="binding site" evidence="5 8">
    <location>
        <position position="267"/>
    </location>
    <ligand>
        <name>substrate</name>
    </ligand>
</feature>
<evidence type="ECO:0000256" key="10">
    <source>
        <dbReference type="RuleBase" id="RU004175"/>
    </source>
</evidence>
<evidence type="ECO:0000256" key="4">
    <source>
        <dbReference type="ARBA" id="ARBA00023002"/>
    </source>
</evidence>
<evidence type="ECO:0000313" key="12">
    <source>
        <dbReference type="EMBL" id="SEU12773.1"/>
    </source>
</evidence>
<feature type="binding site" evidence="5 9">
    <location>
        <position position="366"/>
    </location>
    <ligand>
        <name>Zn(2+)</name>
        <dbReference type="ChEBI" id="CHEBI:29105"/>
    </ligand>
</feature>
<dbReference type="InterPro" id="IPR012131">
    <property type="entry name" value="Hstdl_DH"/>
</dbReference>
<protein>
    <recommendedName>
        <fullName evidence="5">Histidinol dehydrogenase</fullName>
        <shortName evidence="5">HDH</shortName>
        <ecNumber evidence="5">1.1.1.23</ecNumber>
    </recommendedName>
</protein>
<comment type="caution">
    <text evidence="5">Lacks conserved residue(s) required for the propagation of feature annotation.</text>
</comment>
<feature type="binding site" evidence="5 8">
    <location>
        <position position="366"/>
    </location>
    <ligand>
        <name>substrate</name>
    </ligand>
</feature>
<comment type="function">
    <text evidence="5">Catalyzes the sequential NAD-dependent oxidations of L-histidinol to L-histidinaldehyde and then to L-histidine.</text>
</comment>
<dbReference type="Proteomes" id="UP000183760">
    <property type="component" value="Unassembled WGS sequence"/>
</dbReference>
<evidence type="ECO:0000256" key="6">
    <source>
        <dbReference type="PIRNR" id="PIRNR000099"/>
    </source>
</evidence>
<dbReference type="Pfam" id="PF00815">
    <property type="entry name" value="Histidinol_dh"/>
    <property type="match status" value="1"/>
</dbReference>
<accession>A0A511TBC7</accession>
<feature type="binding site" evidence="5 8">
    <location>
        <position position="264"/>
    </location>
    <ligand>
        <name>substrate</name>
    </ligand>
</feature>
<dbReference type="UniPathway" id="UPA00031">
    <property type="reaction ID" value="UER00014"/>
</dbReference>
<comment type="similarity">
    <text evidence="1 5 6 10">Belongs to the histidinol dehydrogenase family.</text>
</comment>
<feature type="active site" description="Proton acceptor" evidence="5 7">
    <location>
        <position position="333"/>
    </location>
</feature>
<feature type="binding site" evidence="5 9">
    <location>
        <position position="267"/>
    </location>
    <ligand>
        <name>Zn(2+)</name>
        <dbReference type="ChEBI" id="CHEBI:29105"/>
    </ligand>
</feature>
<dbReference type="GO" id="GO:0000105">
    <property type="term" value="P:L-histidine biosynthetic process"/>
    <property type="evidence" value="ECO:0007669"/>
    <property type="project" value="UniProtKB-UniRule"/>
</dbReference>
<organism evidence="11 14">
    <name type="scientific">Myxococcus fulvus</name>
    <dbReference type="NCBI Taxonomy" id="33"/>
    <lineage>
        <taxon>Bacteria</taxon>
        <taxon>Pseudomonadati</taxon>
        <taxon>Myxococcota</taxon>
        <taxon>Myxococcia</taxon>
        <taxon>Myxococcales</taxon>
        <taxon>Cystobacterineae</taxon>
        <taxon>Myxococcaceae</taxon>
        <taxon>Myxococcus</taxon>
    </lineage>
</organism>
<dbReference type="SUPFAM" id="SSF53720">
    <property type="entry name" value="ALDH-like"/>
    <property type="match status" value="1"/>
</dbReference>
<comment type="pathway">
    <text evidence="5">Amino-acid biosynthesis; L-histidine biosynthesis; L-histidine from 5-phospho-alpha-D-ribose 1-diphosphate: step 9/9.</text>
</comment>
<dbReference type="PANTHER" id="PTHR21256">
    <property type="entry name" value="HISTIDINOL DEHYDROGENASE HDH"/>
    <property type="match status" value="1"/>
</dbReference>
<dbReference type="GO" id="GO:0051287">
    <property type="term" value="F:NAD binding"/>
    <property type="evidence" value="ECO:0007669"/>
    <property type="project" value="InterPro"/>
</dbReference>
<dbReference type="PROSITE" id="PS00611">
    <property type="entry name" value="HISOL_DEHYDROGENASE"/>
    <property type="match status" value="1"/>
</dbReference>
<feature type="binding site" evidence="5 8">
    <location>
        <position position="242"/>
    </location>
    <ligand>
        <name>substrate</name>
    </ligand>
</feature>
<evidence type="ECO:0000313" key="13">
    <source>
        <dbReference type="Proteomes" id="UP000183760"/>
    </source>
</evidence>
<dbReference type="GO" id="GO:0008270">
    <property type="term" value="F:zinc ion binding"/>
    <property type="evidence" value="ECO:0007669"/>
    <property type="project" value="UniProtKB-UniRule"/>
</dbReference>
<name>A0A511TBC7_MYXFU</name>
<reference evidence="12 13" key="1">
    <citation type="submission" date="2016-10" db="EMBL/GenBank/DDBJ databases">
        <authorList>
            <person name="Varghese N."/>
            <person name="Submissions S."/>
        </authorList>
    </citation>
    <scope>NUCLEOTIDE SEQUENCE [LARGE SCALE GENOMIC DNA]</scope>
    <source>
        <strain evidence="12 13">DSM 16525</strain>
    </source>
</reference>
<dbReference type="FunFam" id="3.40.50.1980:FF:000001">
    <property type="entry name" value="Histidinol dehydrogenase"/>
    <property type="match status" value="1"/>
</dbReference>
<evidence type="ECO:0000256" key="5">
    <source>
        <dbReference type="HAMAP-Rule" id="MF_01024"/>
    </source>
</evidence>
<dbReference type="EC" id="1.1.1.23" evidence="5"/>